<dbReference type="AlphaFoldDB" id="A0A5B8R8S0"/>
<dbReference type="PRINTS" id="PR01438">
    <property type="entry name" value="UNVRSLSTRESS"/>
</dbReference>
<evidence type="ECO:0000313" key="3">
    <source>
        <dbReference type="EMBL" id="QEA04921.1"/>
    </source>
</evidence>
<organism evidence="3">
    <name type="scientific">uncultured organism</name>
    <dbReference type="NCBI Taxonomy" id="155900"/>
    <lineage>
        <taxon>unclassified sequences</taxon>
        <taxon>environmental samples</taxon>
    </lineage>
</organism>
<dbReference type="SUPFAM" id="SSF52402">
    <property type="entry name" value="Adenine nucleotide alpha hydrolases-like"/>
    <property type="match status" value="2"/>
</dbReference>
<dbReference type="PANTHER" id="PTHR46268">
    <property type="entry name" value="STRESS RESPONSE PROTEIN NHAX"/>
    <property type="match status" value="1"/>
</dbReference>
<dbReference type="InterPro" id="IPR006015">
    <property type="entry name" value="Universal_stress_UspA"/>
</dbReference>
<sequence length="279" mass="30164">MELRTLLLFVDESAEFERRARLAAELAAKWDAHLVGLAVADVMLVPEFVPTQTLESQLELAGERNERLRQRFEQLVGGRQLVTEWRATDTVSAGGTVLDVLARHSRYADLAVVGQPDVSDVRSAVPRDLPGQLCLMSGRPVLATPYAWREQPIGRRILVAWDAGRESARAVSDALPLLKAADEVRVLALTGTSRDAAHGEQPAADIATHLARHGVNVEAAHQSLGDLDVASALLSAASDYGADMMVMGAYGRARMREMVLGGATRGVLESMTLPVFLSH</sequence>
<dbReference type="Gene3D" id="3.40.50.12370">
    <property type="match status" value="1"/>
</dbReference>
<dbReference type="EMBL" id="MN079091">
    <property type="protein sequence ID" value="QEA04921.1"/>
    <property type="molecule type" value="Genomic_DNA"/>
</dbReference>
<dbReference type="PANTHER" id="PTHR46268:SF15">
    <property type="entry name" value="UNIVERSAL STRESS PROTEIN HP_0031"/>
    <property type="match status" value="1"/>
</dbReference>
<name>A0A5B8R8S0_9ZZZZ</name>
<comment type="similarity">
    <text evidence="1">Belongs to the universal stress protein A family.</text>
</comment>
<accession>A0A5B8R8S0</accession>
<evidence type="ECO:0000259" key="2">
    <source>
        <dbReference type="Pfam" id="PF00582"/>
    </source>
</evidence>
<proteinExistence type="inferred from homology"/>
<reference evidence="3" key="1">
    <citation type="submission" date="2019-06" db="EMBL/GenBank/DDBJ databases">
        <authorList>
            <person name="Murdoch R.W."/>
            <person name="Fathepure B."/>
        </authorList>
    </citation>
    <scope>NUCLEOTIDE SEQUENCE</scope>
</reference>
<protein>
    <recommendedName>
        <fullName evidence="2">UspA domain-containing protein</fullName>
    </recommendedName>
</protein>
<dbReference type="Pfam" id="PF00582">
    <property type="entry name" value="Usp"/>
    <property type="match status" value="1"/>
</dbReference>
<evidence type="ECO:0000256" key="1">
    <source>
        <dbReference type="ARBA" id="ARBA00008791"/>
    </source>
</evidence>
<dbReference type="InterPro" id="IPR006016">
    <property type="entry name" value="UspA"/>
</dbReference>
<feature type="domain" description="UspA" evidence="2">
    <location>
        <begin position="155"/>
        <end position="277"/>
    </location>
</feature>
<gene>
    <name evidence="3" type="ORF">KBTEX_01239</name>
</gene>
<dbReference type="CDD" id="cd00293">
    <property type="entry name" value="USP-like"/>
    <property type="match status" value="1"/>
</dbReference>